<evidence type="ECO:0000256" key="1">
    <source>
        <dbReference type="SAM" id="Coils"/>
    </source>
</evidence>
<comment type="caution">
    <text evidence="2">The sequence shown here is derived from an EMBL/GenBank/DDBJ whole genome shotgun (WGS) entry which is preliminary data.</text>
</comment>
<accession>A0A9D3WAH5</accession>
<organism evidence="2 3">
    <name type="scientific">Gossypium stocksii</name>
    <dbReference type="NCBI Taxonomy" id="47602"/>
    <lineage>
        <taxon>Eukaryota</taxon>
        <taxon>Viridiplantae</taxon>
        <taxon>Streptophyta</taxon>
        <taxon>Embryophyta</taxon>
        <taxon>Tracheophyta</taxon>
        <taxon>Spermatophyta</taxon>
        <taxon>Magnoliopsida</taxon>
        <taxon>eudicotyledons</taxon>
        <taxon>Gunneridae</taxon>
        <taxon>Pentapetalae</taxon>
        <taxon>rosids</taxon>
        <taxon>malvids</taxon>
        <taxon>Malvales</taxon>
        <taxon>Malvaceae</taxon>
        <taxon>Malvoideae</taxon>
        <taxon>Gossypium</taxon>
    </lineage>
</organism>
<keyword evidence="3" id="KW-1185">Reference proteome</keyword>
<feature type="coiled-coil region" evidence="1">
    <location>
        <begin position="12"/>
        <end position="50"/>
    </location>
</feature>
<gene>
    <name evidence="2" type="ORF">J1N35_008153</name>
</gene>
<name>A0A9D3WAH5_9ROSI</name>
<reference evidence="2 3" key="1">
    <citation type="journal article" date="2021" name="Plant Biotechnol. J.">
        <title>Multi-omics assisted identification of the key and species-specific regulatory components of drought-tolerant mechanisms in Gossypium stocksii.</title>
        <authorList>
            <person name="Yu D."/>
            <person name="Ke L."/>
            <person name="Zhang D."/>
            <person name="Wu Y."/>
            <person name="Sun Y."/>
            <person name="Mei J."/>
            <person name="Sun J."/>
            <person name="Sun Y."/>
        </authorList>
    </citation>
    <scope>NUCLEOTIDE SEQUENCE [LARGE SCALE GENOMIC DNA]</scope>
    <source>
        <strain evidence="3">cv. E1</strain>
        <tissue evidence="2">Leaf</tissue>
    </source>
</reference>
<keyword evidence="1" id="KW-0175">Coiled coil</keyword>
<evidence type="ECO:0000313" key="2">
    <source>
        <dbReference type="EMBL" id="KAH1114775.1"/>
    </source>
</evidence>
<dbReference type="EMBL" id="JAIQCV010000003">
    <property type="protein sequence ID" value="KAH1114775.1"/>
    <property type="molecule type" value="Genomic_DNA"/>
</dbReference>
<dbReference type="Proteomes" id="UP000828251">
    <property type="component" value="Unassembled WGS sequence"/>
</dbReference>
<proteinExistence type="predicted"/>
<sequence length="92" mass="10362">MEEMQGALQSTSAKLIERNNALEAMVTGLNEEIEAIVMDLNTKIDELEGELVFCRVVVGKGMLGATPKRKVYVPKRKEFKGKRSVRDVDNFF</sequence>
<dbReference type="AlphaFoldDB" id="A0A9D3WAH5"/>
<evidence type="ECO:0000313" key="3">
    <source>
        <dbReference type="Proteomes" id="UP000828251"/>
    </source>
</evidence>
<protein>
    <submittedName>
        <fullName evidence="2">Uncharacterized protein</fullName>
    </submittedName>
</protein>